<keyword evidence="2" id="KW-1185">Reference proteome</keyword>
<organism evidence="1 2">
    <name type="scientific">Dallia pectoralis</name>
    <name type="common">Alaska blackfish</name>
    <dbReference type="NCBI Taxonomy" id="75939"/>
    <lineage>
        <taxon>Eukaryota</taxon>
        <taxon>Metazoa</taxon>
        <taxon>Chordata</taxon>
        <taxon>Craniata</taxon>
        <taxon>Vertebrata</taxon>
        <taxon>Euteleostomi</taxon>
        <taxon>Actinopterygii</taxon>
        <taxon>Neopterygii</taxon>
        <taxon>Teleostei</taxon>
        <taxon>Protacanthopterygii</taxon>
        <taxon>Esociformes</taxon>
        <taxon>Umbridae</taxon>
        <taxon>Dallia</taxon>
    </lineage>
</organism>
<dbReference type="Proteomes" id="UP001157502">
    <property type="component" value="Chromosome 7"/>
</dbReference>
<evidence type="ECO:0000313" key="2">
    <source>
        <dbReference type="Proteomes" id="UP001157502"/>
    </source>
</evidence>
<evidence type="ECO:0000313" key="1">
    <source>
        <dbReference type="EMBL" id="KAJ8009488.1"/>
    </source>
</evidence>
<reference evidence="1" key="1">
    <citation type="submission" date="2021-05" db="EMBL/GenBank/DDBJ databases">
        <authorList>
            <person name="Pan Q."/>
            <person name="Jouanno E."/>
            <person name="Zahm M."/>
            <person name="Klopp C."/>
            <person name="Cabau C."/>
            <person name="Louis A."/>
            <person name="Berthelot C."/>
            <person name="Parey E."/>
            <person name="Roest Crollius H."/>
            <person name="Montfort J."/>
            <person name="Robinson-Rechavi M."/>
            <person name="Bouchez O."/>
            <person name="Lampietro C."/>
            <person name="Lopez Roques C."/>
            <person name="Donnadieu C."/>
            <person name="Postlethwait J."/>
            <person name="Bobe J."/>
            <person name="Dillon D."/>
            <person name="Chandos A."/>
            <person name="von Hippel F."/>
            <person name="Guiguen Y."/>
        </authorList>
    </citation>
    <scope>NUCLEOTIDE SEQUENCE</scope>
    <source>
        <strain evidence="1">YG-Jan2019</strain>
    </source>
</reference>
<comment type="caution">
    <text evidence="1">The sequence shown here is derived from an EMBL/GenBank/DDBJ whole genome shotgun (WGS) entry which is preliminary data.</text>
</comment>
<dbReference type="EMBL" id="CM055734">
    <property type="protein sequence ID" value="KAJ8009488.1"/>
    <property type="molecule type" value="Genomic_DNA"/>
</dbReference>
<protein>
    <submittedName>
        <fullName evidence="1">Uncharacterized protein</fullName>
    </submittedName>
</protein>
<feature type="non-terminal residue" evidence="1">
    <location>
        <position position="1"/>
    </location>
</feature>
<gene>
    <name evidence="1" type="ORF">DPEC_G00089400</name>
</gene>
<accession>A0ACC2H1Q4</accession>
<sequence>FLPPTPTASTHAHTRTNTTHTDTHAHTTHTHAHTHTHTHAHTTASSLSLCDGERENGNSDAAVICTDRSLVRSALLIALKWDRHQQHHLERDWIVIRFEQRRGTVGSFCSIIPTLSHSHHLPCFALTRQPL</sequence>
<name>A0ACC2H1Q4_DALPE</name>
<proteinExistence type="predicted"/>